<evidence type="ECO:0000259" key="1">
    <source>
        <dbReference type="PROSITE" id="PS50983"/>
    </source>
</evidence>
<reference evidence="2 3" key="1">
    <citation type="submission" date="2016-10" db="EMBL/GenBank/DDBJ databases">
        <authorList>
            <person name="de Groot N.N."/>
        </authorList>
    </citation>
    <scope>NUCLEOTIDE SEQUENCE [LARGE SCALE GENOMIC DNA]</scope>
    <source>
        <strain evidence="2 3">DSM 21035</strain>
    </source>
</reference>
<proteinExistence type="predicted"/>
<dbReference type="InterPro" id="IPR002491">
    <property type="entry name" value="ABC_transptr_periplasmic_BD"/>
</dbReference>
<dbReference type="InterPro" id="IPR050902">
    <property type="entry name" value="ABC_Transporter_SBP"/>
</dbReference>
<dbReference type="EMBL" id="FOFN01000002">
    <property type="protein sequence ID" value="SEQ52125.1"/>
    <property type="molecule type" value="Genomic_DNA"/>
</dbReference>
<dbReference type="Pfam" id="PF01497">
    <property type="entry name" value="Peripla_BP_2"/>
    <property type="match status" value="1"/>
</dbReference>
<dbReference type="RefSeq" id="WP_092578803.1">
    <property type="nucleotide sequence ID" value="NZ_FOFN01000002.1"/>
</dbReference>
<sequence>MKHNVFLIFICTCLLYCKEQPKRALNAVSKSETTGLKYAKGFKISKYRTYSILEINQPWPKAEHSFRYVLIDKENAAKTSFVKDEFDGIVITPIEKIVATSTTHLPALELLNIEKALVGFPGTDYVSSKTIREQIDNGNVRELGKNEALNTEVVLELNPNVVVGFGIDGGNRSLETIKRSGIPVIFNGDWVENSPLAKAEWIKLFGVLSNKEKETDSIFNKIEENYLEAKKLAQNATSKPTVLAGAMHNDIWFLPNGTSTEAQLLKDANVKYLWSDTKGVGSLKLSFESVYVKAKSADIWLNPSNYSSLENLKNGNENHSLFDAFQNKNIYTFTNTTGATGGVLYYEMGMTRPDLVLKDIIKVCHPELLSDYEPFFLKPLE</sequence>
<dbReference type="Gene3D" id="3.40.50.1980">
    <property type="entry name" value="Nitrogenase molybdenum iron protein domain"/>
    <property type="match status" value="2"/>
</dbReference>
<dbReference type="GO" id="GO:0071281">
    <property type="term" value="P:cellular response to iron ion"/>
    <property type="evidence" value="ECO:0007669"/>
    <property type="project" value="TreeGrafter"/>
</dbReference>
<evidence type="ECO:0000313" key="2">
    <source>
        <dbReference type="EMBL" id="SEQ52125.1"/>
    </source>
</evidence>
<dbReference type="OrthoDB" id="9812528at2"/>
<dbReference type="PANTHER" id="PTHR30535">
    <property type="entry name" value="VITAMIN B12-BINDING PROTEIN"/>
    <property type="match status" value="1"/>
</dbReference>
<evidence type="ECO:0000313" key="3">
    <source>
        <dbReference type="Proteomes" id="UP000198999"/>
    </source>
</evidence>
<keyword evidence="3" id="KW-1185">Reference proteome</keyword>
<feature type="domain" description="Fe/B12 periplasmic-binding" evidence="1">
    <location>
        <begin position="96"/>
        <end position="368"/>
    </location>
</feature>
<protein>
    <submittedName>
        <fullName evidence="2">Iron complex transport system substrate-binding protein</fullName>
    </submittedName>
</protein>
<dbReference type="Proteomes" id="UP000198999">
    <property type="component" value="Unassembled WGS sequence"/>
</dbReference>
<accession>A0A1H9GPU3</accession>
<dbReference type="SUPFAM" id="SSF53807">
    <property type="entry name" value="Helical backbone' metal receptor"/>
    <property type="match status" value="1"/>
</dbReference>
<dbReference type="PANTHER" id="PTHR30535:SF34">
    <property type="entry name" value="MOLYBDATE-BINDING PROTEIN MOLA"/>
    <property type="match status" value="1"/>
</dbReference>
<dbReference type="STRING" id="419940.SAMN05421824_1880"/>
<gene>
    <name evidence="2" type="ORF">SAMN05421824_1880</name>
</gene>
<name>A0A1H9GPU3_9FLAO</name>
<organism evidence="2 3">
    <name type="scientific">Hyunsoonleella jejuensis</name>
    <dbReference type="NCBI Taxonomy" id="419940"/>
    <lineage>
        <taxon>Bacteria</taxon>
        <taxon>Pseudomonadati</taxon>
        <taxon>Bacteroidota</taxon>
        <taxon>Flavobacteriia</taxon>
        <taxon>Flavobacteriales</taxon>
        <taxon>Flavobacteriaceae</taxon>
    </lineage>
</organism>
<dbReference type="AlphaFoldDB" id="A0A1H9GPU3"/>
<dbReference type="PROSITE" id="PS50983">
    <property type="entry name" value="FE_B12_PBP"/>
    <property type="match status" value="1"/>
</dbReference>